<keyword evidence="2" id="KW-1185">Reference proteome</keyword>
<sequence>MGSVKIFSVDYTGKECDFFLNLFTLVTWRVYVGGIRSSESALMDPVLVFPLVLMAPADIMRDVTHQPLAKEELSKEDSR</sequence>
<dbReference type="Proteomes" id="UP001159364">
    <property type="component" value="Linkage Group LG10"/>
</dbReference>
<reference evidence="1 2" key="1">
    <citation type="submission" date="2021-09" db="EMBL/GenBank/DDBJ databases">
        <title>Genomic insights and catalytic innovation underlie evolution of tropane alkaloids biosynthesis.</title>
        <authorList>
            <person name="Wang Y.-J."/>
            <person name="Tian T."/>
            <person name="Huang J.-P."/>
            <person name="Huang S.-X."/>
        </authorList>
    </citation>
    <scope>NUCLEOTIDE SEQUENCE [LARGE SCALE GENOMIC DNA]</scope>
    <source>
        <strain evidence="1">KIB-2018</strain>
        <tissue evidence="1">Leaf</tissue>
    </source>
</reference>
<name>A0AAV8SM82_9ROSI</name>
<evidence type="ECO:0000313" key="1">
    <source>
        <dbReference type="EMBL" id="KAJ8753155.1"/>
    </source>
</evidence>
<protein>
    <submittedName>
        <fullName evidence="1">Uncharacterized protein</fullName>
    </submittedName>
</protein>
<dbReference type="EMBL" id="JAIWQS010000010">
    <property type="protein sequence ID" value="KAJ8753155.1"/>
    <property type="molecule type" value="Genomic_DNA"/>
</dbReference>
<organism evidence="1 2">
    <name type="scientific">Erythroxylum novogranatense</name>
    <dbReference type="NCBI Taxonomy" id="1862640"/>
    <lineage>
        <taxon>Eukaryota</taxon>
        <taxon>Viridiplantae</taxon>
        <taxon>Streptophyta</taxon>
        <taxon>Embryophyta</taxon>
        <taxon>Tracheophyta</taxon>
        <taxon>Spermatophyta</taxon>
        <taxon>Magnoliopsida</taxon>
        <taxon>eudicotyledons</taxon>
        <taxon>Gunneridae</taxon>
        <taxon>Pentapetalae</taxon>
        <taxon>rosids</taxon>
        <taxon>fabids</taxon>
        <taxon>Malpighiales</taxon>
        <taxon>Erythroxylaceae</taxon>
        <taxon>Erythroxylum</taxon>
    </lineage>
</organism>
<accession>A0AAV8SM82</accession>
<evidence type="ECO:0000313" key="2">
    <source>
        <dbReference type="Proteomes" id="UP001159364"/>
    </source>
</evidence>
<proteinExistence type="predicted"/>
<comment type="caution">
    <text evidence="1">The sequence shown here is derived from an EMBL/GenBank/DDBJ whole genome shotgun (WGS) entry which is preliminary data.</text>
</comment>
<gene>
    <name evidence="1" type="ORF">K2173_017725</name>
</gene>
<dbReference type="AlphaFoldDB" id="A0AAV8SM82"/>